<dbReference type="GeneID" id="113939079"/>
<evidence type="ECO:0000313" key="2">
    <source>
        <dbReference type="Proteomes" id="UP000515165"/>
    </source>
</evidence>
<evidence type="ECO:0000313" key="3">
    <source>
        <dbReference type="RefSeq" id="XP_035580307.1"/>
    </source>
</evidence>
<name>A0A6P9FHF5_ZALCA</name>
<feature type="compositionally biased region" description="Basic and acidic residues" evidence="1">
    <location>
        <begin position="32"/>
        <end position="42"/>
    </location>
</feature>
<feature type="compositionally biased region" description="Basic and acidic residues" evidence="1">
    <location>
        <begin position="60"/>
        <end position="69"/>
    </location>
</feature>
<feature type="compositionally biased region" description="Basic residues" evidence="1">
    <location>
        <begin position="9"/>
        <end position="19"/>
    </location>
</feature>
<feature type="compositionally biased region" description="Polar residues" evidence="1">
    <location>
        <begin position="94"/>
        <end position="105"/>
    </location>
</feature>
<protein>
    <submittedName>
        <fullName evidence="3">Wiskott-Aldrich syndrome protein homolog</fullName>
    </submittedName>
</protein>
<dbReference type="Proteomes" id="UP000515165">
    <property type="component" value="Chromosome 16"/>
</dbReference>
<feature type="region of interest" description="Disordered" evidence="1">
    <location>
        <begin position="1"/>
        <end position="249"/>
    </location>
</feature>
<evidence type="ECO:0000256" key="1">
    <source>
        <dbReference type="SAM" id="MobiDB-lite"/>
    </source>
</evidence>
<keyword evidence="2" id="KW-1185">Reference proteome</keyword>
<dbReference type="AlphaFoldDB" id="A0A6P9FHF5"/>
<proteinExistence type="predicted"/>
<feature type="compositionally biased region" description="Pro residues" evidence="1">
    <location>
        <begin position="118"/>
        <end position="127"/>
    </location>
</feature>
<accession>A0A6P9FHF5</accession>
<feature type="compositionally biased region" description="Low complexity" evidence="1">
    <location>
        <begin position="155"/>
        <end position="174"/>
    </location>
</feature>
<feature type="compositionally biased region" description="Low complexity" evidence="1">
    <location>
        <begin position="205"/>
        <end position="223"/>
    </location>
</feature>
<dbReference type="KEGG" id="zca:113939079"/>
<sequence length="249" mass="25523">MVRPGGGSRRAKPAPRRKGPAAAGQMAPRTEAWTEERGDKAASRGGGTRGGRVCWVPLAKNEKGNDVRTRSRVPQALAGTKHCQREAAGPVSPASLQDGSALTSPEESRGAWAGTRGSPPPPPPPRSGEPAQPKRGVGGLGAGARASPRDNEGVASAMAPRSAEARAYAEAPLPRRARRRGGPRGLGGRDSPPRSLTKCGGRAGPGALARGRPPSAAPCDSAPCCPPPPDPEEPPGRQPELRTVYLSPA</sequence>
<reference evidence="3" key="1">
    <citation type="submission" date="2025-08" db="UniProtKB">
        <authorList>
            <consortium name="RefSeq"/>
        </authorList>
    </citation>
    <scope>IDENTIFICATION</scope>
    <source>
        <tissue evidence="3">Blood</tissue>
    </source>
</reference>
<gene>
    <name evidence="3" type="primary">LOC113939079</name>
</gene>
<organism evidence="2 3">
    <name type="scientific">Zalophus californianus</name>
    <name type="common">California sealion</name>
    <dbReference type="NCBI Taxonomy" id="9704"/>
    <lineage>
        <taxon>Eukaryota</taxon>
        <taxon>Metazoa</taxon>
        <taxon>Chordata</taxon>
        <taxon>Craniata</taxon>
        <taxon>Vertebrata</taxon>
        <taxon>Euteleostomi</taxon>
        <taxon>Mammalia</taxon>
        <taxon>Eutheria</taxon>
        <taxon>Laurasiatheria</taxon>
        <taxon>Carnivora</taxon>
        <taxon>Caniformia</taxon>
        <taxon>Pinnipedia</taxon>
        <taxon>Otariidae</taxon>
        <taxon>Zalophus</taxon>
    </lineage>
</organism>
<dbReference type="RefSeq" id="XP_035580307.1">
    <property type="nucleotide sequence ID" value="XM_035724414.1"/>
</dbReference>